<reference evidence="1" key="1">
    <citation type="submission" date="2004-11" db="EMBL/GenBank/DDBJ databases">
        <title>Medicago truncatula BAC genomic sequence.</title>
        <authorList>
            <person name="Town C.D."/>
            <person name="Tallon L.J."/>
            <person name="Arbogast T."/>
            <person name="Althoff R."/>
            <person name="Hine E."/>
            <person name="Monaghan E."/>
            <person name="Smith S.A."/>
            <person name="Utterback T."/>
            <person name="Feldblyum T."/>
            <person name="Koo H."/>
            <person name="Cheung F."/>
        </authorList>
    </citation>
    <scope>NUCLEOTIDE SEQUENCE</scope>
</reference>
<organism evidence="1">
    <name type="scientific">Medicago truncatula</name>
    <name type="common">Barrel medic</name>
    <name type="synonym">Medicago tribuloides</name>
    <dbReference type="NCBI Taxonomy" id="3880"/>
    <lineage>
        <taxon>Eukaryota</taxon>
        <taxon>Viridiplantae</taxon>
        <taxon>Streptophyta</taxon>
        <taxon>Embryophyta</taxon>
        <taxon>Tracheophyta</taxon>
        <taxon>Spermatophyta</taxon>
        <taxon>Magnoliopsida</taxon>
        <taxon>eudicotyledons</taxon>
        <taxon>Gunneridae</taxon>
        <taxon>Pentapetalae</taxon>
        <taxon>rosids</taxon>
        <taxon>fabids</taxon>
        <taxon>Fabales</taxon>
        <taxon>Fabaceae</taxon>
        <taxon>Papilionoideae</taxon>
        <taxon>50 kb inversion clade</taxon>
        <taxon>NPAAA clade</taxon>
        <taxon>Hologalegina</taxon>
        <taxon>IRL clade</taxon>
        <taxon>Trifolieae</taxon>
        <taxon>Medicago</taxon>
    </lineage>
</organism>
<name>Q2HTI7_MEDTR</name>
<dbReference type="EMBL" id="AC150441">
    <property type="protein sequence ID" value="ABD32644.1"/>
    <property type="molecule type" value="Genomic_DNA"/>
</dbReference>
<dbReference type="AlphaFoldDB" id="Q2HTI7"/>
<evidence type="ECO:0000313" key="1">
    <source>
        <dbReference type="EMBL" id="ABD32644.1"/>
    </source>
</evidence>
<sequence>MGNIGCYLLTQNNLVHYGSLRRPFVNAKCPGLDALELCTQHDGALAQIAMGA</sequence>
<accession>Q2HTI7</accession>
<reference evidence="1" key="2">
    <citation type="submission" date="2006-02" db="EMBL/GenBank/DDBJ databases">
        <authorList>
            <consortium name="The International Medicago Genome Annotation Group"/>
        </authorList>
    </citation>
    <scope>NUCLEOTIDE SEQUENCE</scope>
</reference>
<gene>
    <name evidence="1" type="ORF">MtrDRAFT_AC150441g2v1</name>
</gene>
<proteinExistence type="predicted"/>
<protein>
    <submittedName>
        <fullName evidence="1">Uncharacterized protein</fullName>
    </submittedName>
</protein>